<protein>
    <submittedName>
        <fullName evidence="3">Type I protein arginine N-methyltransferase Rmt1</fullName>
    </submittedName>
</protein>
<feature type="chain" id="PRO_5046421795" evidence="2">
    <location>
        <begin position="16"/>
        <end position="169"/>
    </location>
</feature>
<dbReference type="EMBL" id="JAFFGZ010000004">
    <property type="protein sequence ID" value="KAK4645952.1"/>
    <property type="molecule type" value="Genomic_DNA"/>
</dbReference>
<dbReference type="GeneID" id="87895821"/>
<comment type="similarity">
    <text evidence="1">Belongs to the TRM112 family.</text>
</comment>
<keyword evidence="2" id="KW-0732">Signal</keyword>
<organism evidence="3 4">
    <name type="scientific">Podospora bellae-mahoneyi</name>
    <dbReference type="NCBI Taxonomy" id="2093777"/>
    <lineage>
        <taxon>Eukaryota</taxon>
        <taxon>Fungi</taxon>
        <taxon>Dikarya</taxon>
        <taxon>Ascomycota</taxon>
        <taxon>Pezizomycotina</taxon>
        <taxon>Sordariomycetes</taxon>
        <taxon>Sordariomycetidae</taxon>
        <taxon>Sordariales</taxon>
        <taxon>Podosporaceae</taxon>
        <taxon>Podospora</taxon>
    </lineage>
</organism>
<evidence type="ECO:0000313" key="4">
    <source>
        <dbReference type="Proteomes" id="UP001322138"/>
    </source>
</evidence>
<gene>
    <name evidence="3" type="primary">RMT1</name>
    <name evidence="3" type="ORF">QC761_206080</name>
</gene>
<feature type="signal peptide" evidence="2">
    <location>
        <begin position="1"/>
        <end position="15"/>
    </location>
</feature>
<dbReference type="Gene3D" id="2.20.25.10">
    <property type="match status" value="1"/>
</dbReference>
<name>A0ABR0FT27_9PEZI</name>
<evidence type="ECO:0000256" key="2">
    <source>
        <dbReference type="SAM" id="SignalP"/>
    </source>
</evidence>
<dbReference type="InterPro" id="IPR005651">
    <property type="entry name" value="Trm112-like"/>
</dbReference>
<dbReference type="SUPFAM" id="SSF158997">
    <property type="entry name" value="Trm112p-like"/>
    <property type="match status" value="1"/>
</dbReference>
<dbReference type="PANTHER" id="PTHR12773">
    <property type="entry name" value="UPF0315 PROTEIN-RELATED"/>
    <property type="match status" value="1"/>
</dbReference>
<accession>A0ABR0FT27</accession>
<dbReference type="RefSeq" id="XP_062734928.1">
    <property type="nucleotide sequence ID" value="XM_062876339.1"/>
</dbReference>
<dbReference type="InterPro" id="IPR039127">
    <property type="entry name" value="Trm112"/>
</dbReference>
<reference evidence="3 4" key="1">
    <citation type="journal article" date="2023" name="bioRxiv">
        <title>High-quality genome assemblies of four members of thePodospora anserinaspecies complex.</title>
        <authorList>
            <person name="Ament-Velasquez S.L."/>
            <person name="Vogan A.A."/>
            <person name="Wallerman O."/>
            <person name="Hartmann F."/>
            <person name="Gautier V."/>
            <person name="Silar P."/>
            <person name="Giraud T."/>
            <person name="Johannesson H."/>
        </authorList>
    </citation>
    <scope>NUCLEOTIDE SEQUENCE [LARGE SCALE GENOMIC DNA]</scope>
    <source>
        <strain evidence="3 4">CBS 112042</strain>
    </source>
</reference>
<dbReference type="Proteomes" id="UP001322138">
    <property type="component" value="Unassembled WGS sequence"/>
</dbReference>
<comment type="caution">
    <text evidence="3">The sequence shown here is derived from an EMBL/GenBank/DDBJ whole genome shotgun (WGS) entry which is preliminary data.</text>
</comment>
<dbReference type="PANTHER" id="PTHR12773:SF0">
    <property type="entry name" value="MULTIFUNCTIONAL METHYLTRANSFERASE SUBUNIT TRM112-LIKE PROTEIN"/>
    <property type="match status" value="1"/>
</dbReference>
<evidence type="ECO:0000256" key="1">
    <source>
        <dbReference type="ARBA" id="ARBA00007980"/>
    </source>
</evidence>
<sequence length="169" mass="18984">MVLLVLIHFMISVYMHHIQKPVFFAEHYPFSPPGHLEKKTAKMKLLTLNFLTCAVKTCKSSSDSFPLHPKDAELASDDVEVNPELLVNLLPRLDWKALKTTSAELGFPQLPDSPPTIEQLQSDDKLLKDLHSLLMETNLMEGKLVCGVCGHEYAVREGIPNFLLPSHLV</sequence>
<dbReference type="Pfam" id="PF03966">
    <property type="entry name" value="Trm112p"/>
    <property type="match status" value="1"/>
</dbReference>
<keyword evidence="4" id="KW-1185">Reference proteome</keyword>
<evidence type="ECO:0000313" key="3">
    <source>
        <dbReference type="EMBL" id="KAK4645952.1"/>
    </source>
</evidence>
<proteinExistence type="inferred from homology"/>